<reference evidence="1" key="1">
    <citation type="journal article" date="2014" name="Int. J. Syst. Evol. Microbiol.">
        <title>Complete genome sequence of Corynebacterium casei LMG S-19264T (=DSM 44701T), isolated from a smear-ripened cheese.</title>
        <authorList>
            <consortium name="US DOE Joint Genome Institute (JGI-PGF)"/>
            <person name="Walter F."/>
            <person name="Albersmeier A."/>
            <person name="Kalinowski J."/>
            <person name="Ruckert C."/>
        </authorList>
    </citation>
    <scope>NUCLEOTIDE SEQUENCE</scope>
    <source>
        <strain evidence="1">KCTC 23224</strain>
    </source>
</reference>
<dbReference type="EMBL" id="BMYF01000008">
    <property type="protein sequence ID" value="GHB35903.1"/>
    <property type="molecule type" value="Genomic_DNA"/>
</dbReference>
<dbReference type="AlphaFoldDB" id="A0A8J3CY50"/>
<protein>
    <submittedName>
        <fullName evidence="1">Uncharacterized protein</fullName>
    </submittedName>
</protein>
<accession>A0A8J3CY50</accession>
<gene>
    <name evidence="1" type="ORF">GCM10008106_16750</name>
</gene>
<keyword evidence="2" id="KW-1185">Reference proteome</keyword>
<sequence>MKAQTDFYFYGCENCTLTELITFGDYKVVSYLEKRNSNKSRLMLLDKQNLGIDTLTGWLEGYRRIIKTGENSFTSIGNSSLDFSIQDGKIMIDRSIGMRYFLDVKENGMTIDNPIIFWDNWVITPFFERKEPSKKGKNKEDSKLFERQFFALPTKELRSNPDITSSRKDFYGGRVPVESNFIIHGKEKNPWWKFYPITKKVIYEGLPYRDATFAVNGGGLLMLERMSNSLYLLSQTPEQVQAKQILLGVDTVKFRFWEVFSDLTRKQDYLLVWNISEKHYEIWELDISRGSYKALGKTPHHPYHIEDGHYFVKLETDKRVDILRLPIY</sequence>
<proteinExistence type="predicted"/>
<reference evidence="1" key="2">
    <citation type="submission" date="2020-09" db="EMBL/GenBank/DDBJ databases">
        <authorList>
            <person name="Sun Q."/>
            <person name="Kim S."/>
        </authorList>
    </citation>
    <scope>NUCLEOTIDE SEQUENCE</scope>
    <source>
        <strain evidence="1">KCTC 23224</strain>
    </source>
</reference>
<organism evidence="1 2">
    <name type="scientific">Mongoliitalea lutea</name>
    <dbReference type="NCBI Taxonomy" id="849756"/>
    <lineage>
        <taxon>Bacteria</taxon>
        <taxon>Pseudomonadati</taxon>
        <taxon>Bacteroidota</taxon>
        <taxon>Cytophagia</taxon>
        <taxon>Cytophagales</taxon>
        <taxon>Cyclobacteriaceae</taxon>
        <taxon>Mongoliitalea</taxon>
    </lineage>
</organism>
<evidence type="ECO:0000313" key="1">
    <source>
        <dbReference type="EMBL" id="GHB35903.1"/>
    </source>
</evidence>
<dbReference type="RefSeq" id="WP_189580661.1">
    <property type="nucleotide sequence ID" value="NZ_BMYF01000008.1"/>
</dbReference>
<evidence type="ECO:0000313" key="2">
    <source>
        <dbReference type="Proteomes" id="UP000642809"/>
    </source>
</evidence>
<comment type="caution">
    <text evidence="1">The sequence shown here is derived from an EMBL/GenBank/DDBJ whole genome shotgun (WGS) entry which is preliminary data.</text>
</comment>
<name>A0A8J3CY50_9BACT</name>
<dbReference type="Proteomes" id="UP000642809">
    <property type="component" value="Unassembled WGS sequence"/>
</dbReference>